<evidence type="ECO:0000256" key="3">
    <source>
        <dbReference type="ARBA" id="ARBA00022448"/>
    </source>
</evidence>
<dbReference type="Pfam" id="PF00230">
    <property type="entry name" value="MIP"/>
    <property type="match status" value="1"/>
</dbReference>
<protein>
    <submittedName>
        <fullName evidence="9">Glycerol uptake facilitator protein</fullName>
    </submittedName>
</protein>
<evidence type="ECO:0000313" key="10">
    <source>
        <dbReference type="Proteomes" id="UP000016636"/>
    </source>
</evidence>
<dbReference type="AlphaFoldDB" id="U2ECD1"/>
<evidence type="ECO:0000256" key="6">
    <source>
        <dbReference type="ARBA" id="ARBA00023136"/>
    </source>
</evidence>
<evidence type="ECO:0000256" key="8">
    <source>
        <dbReference type="SAM" id="Phobius"/>
    </source>
</evidence>
<dbReference type="InterPro" id="IPR050363">
    <property type="entry name" value="MIP/Aquaporin"/>
</dbReference>
<organism evidence="9 10">
    <name type="scientific">Campylobacter concisus UNSW3</name>
    <dbReference type="NCBI Taxonomy" id="1242966"/>
    <lineage>
        <taxon>Bacteria</taxon>
        <taxon>Pseudomonadati</taxon>
        <taxon>Campylobacterota</taxon>
        <taxon>Epsilonproteobacteria</taxon>
        <taxon>Campylobacterales</taxon>
        <taxon>Campylobacteraceae</taxon>
        <taxon>Campylobacter</taxon>
    </lineage>
</organism>
<feature type="transmembrane region" description="Helical" evidence="8">
    <location>
        <begin position="161"/>
        <end position="181"/>
    </location>
</feature>
<dbReference type="InterPro" id="IPR023271">
    <property type="entry name" value="Aquaporin-like"/>
</dbReference>
<evidence type="ECO:0000256" key="5">
    <source>
        <dbReference type="ARBA" id="ARBA00022989"/>
    </source>
</evidence>
<gene>
    <name evidence="9" type="ORF">UNSW3_1766</name>
</gene>
<dbReference type="Proteomes" id="UP000016636">
    <property type="component" value="Unassembled WGS sequence"/>
</dbReference>
<evidence type="ECO:0000313" key="9">
    <source>
        <dbReference type="EMBL" id="ERJ21316.1"/>
    </source>
</evidence>
<proteinExistence type="inferred from homology"/>
<dbReference type="PROSITE" id="PS00221">
    <property type="entry name" value="MIP"/>
    <property type="match status" value="1"/>
</dbReference>
<accession>U2ECD1</accession>
<dbReference type="PRINTS" id="PR00783">
    <property type="entry name" value="MINTRINSICP"/>
</dbReference>
<name>U2ECD1_9BACT</name>
<feature type="transmembrane region" description="Helical" evidence="8">
    <location>
        <begin position="212"/>
        <end position="233"/>
    </location>
</feature>
<dbReference type="PANTHER" id="PTHR43829">
    <property type="entry name" value="AQUAPORIN OR AQUAGLYCEROPORIN RELATED"/>
    <property type="match status" value="1"/>
</dbReference>
<evidence type="ECO:0000256" key="2">
    <source>
        <dbReference type="ARBA" id="ARBA00006175"/>
    </source>
</evidence>
<dbReference type="PANTHER" id="PTHR43829:SF9">
    <property type="entry name" value="AQUAPORIN-9"/>
    <property type="match status" value="1"/>
</dbReference>
<dbReference type="GO" id="GO:0005886">
    <property type="term" value="C:plasma membrane"/>
    <property type="evidence" value="ECO:0007669"/>
    <property type="project" value="TreeGrafter"/>
</dbReference>
<feature type="transmembrane region" description="Helical" evidence="8">
    <location>
        <begin position="129"/>
        <end position="149"/>
    </location>
</feature>
<evidence type="ECO:0000256" key="7">
    <source>
        <dbReference type="RuleBase" id="RU000477"/>
    </source>
</evidence>
<feature type="transmembrane region" description="Helical" evidence="8">
    <location>
        <begin position="26"/>
        <end position="47"/>
    </location>
</feature>
<dbReference type="GO" id="GO:0015254">
    <property type="term" value="F:glycerol channel activity"/>
    <property type="evidence" value="ECO:0007669"/>
    <property type="project" value="TreeGrafter"/>
</dbReference>
<comment type="caution">
    <text evidence="9">The sequence shown here is derived from an EMBL/GenBank/DDBJ whole genome shotgun (WGS) entry which is preliminary data.</text>
</comment>
<dbReference type="SUPFAM" id="SSF81338">
    <property type="entry name" value="Aquaporin-like"/>
    <property type="match status" value="1"/>
</dbReference>
<comment type="similarity">
    <text evidence="2 7">Belongs to the MIP/aquaporin (TC 1.A.8) family.</text>
</comment>
<dbReference type="Gene3D" id="1.20.1080.10">
    <property type="entry name" value="Glycerol uptake facilitator protein"/>
    <property type="match status" value="1"/>
</dbReference>
<dbReference type="GO" id="GO:0015250">
    <property type="term" value="F:water channel activity"/>
    <property type="evidence" value="ECO:0007669"/>
    <property type="project" value="TreeGrafter"/>
</dbReference>
<sequence length="242" mass="25540">MCFFGIGAFATASLFGAHGGAFEIGMVWGITIAIAIYAARNLSSAHFNPAVTLAMCLSGRTPWKDLPIYVLAQMIGAVIAAFVLWIFFAASVQHFFEMSGADMTVVSKASAIWCNIFPNTPNGVVSMPVAAFAEGVGVFILITVIFALTEDANLGKPSNNIAPLFIGFTVTIIIGTVGPMTNAGLNPARDLGPRIVGHLVGWDKIAFSWDAIIVYTIAPLLASVCAAGLLKVIEPLQKLGYK</sequence>
<evidence type="ECO:0000256" key="1">
    <source>
        <dbReference type="ARBA" id="ARBA00004141"/>
    </source>
</evidence>
<evidence type="ECO:0000256" key="4">
    <source>
        <dbReference type="ARBA" id="ARBA00022692"/>
    </source>
</evidence>
<keyword evidence="3 7" id="KW-0813">Transport</keyword>
<reference evidence="9 10" key="1">
    <citation type="journal article" date="2013" name="BMC Genomics">
        <title>Comparative genomics of Campylobacter concisus isolates reveals genetic diversity and provides insights into disease association.</title>
        <authorList>
            <person name="Deshpande N.P."/>
            <person name="Kaakoush N.O."/>
            <person name="Wilkins M.R."/>
            <person name="Mitchell H.M."/>
        </authorList>
    </citation>
    <scope>NUCLEOTIDE SEQUENCE [LARGE SCALE GENOMIC DNA]</scope>
    <source>
        <strain evidence="9 10">UNSW3</strain>
    </source>
</reference>
<dbReference type="InterPro" id="IPR000425">
    <property type="entry name" value="MIP"/>
</dbReference>
<dbReference type="InterPro" id="IPR022357">
    <property type="entry name" value="MIP_CS"/>
</dbReference>
<feature type="transmembrane region" description="Helical" evidence="8">
    <location>
        <begin position="68"/>
        <end position="88"/>
    </location>
</feature>
<comment type="subcellular location">
    <subcellularLocation>
        <location evidence="1">Membrane</location>
        <topology evidence="1">Multi-pass membrane protein</topology>
    </subcellularLocation>
</comment>
<keyword evidence="4 7" id="KW-0812">Transmembrane</keyword>
<keyword evidence="6 8" id="KW-0472">Membrane</keyword>
<dbReference type="PATRIC" id="fig|1242966.3.peg.1715"/>
<keyword evidence="5 8" id="KW-1133">Transmembrane helix</keyword>
<dbReference type="EMBL" id="ANNE01000020">
    <property type="protein sequence ID" value="ERJ21316.1"/>
    <property type="molecule type" value="Genomic_DNA"/>
</dbReference>